<protein>
    <submittedName>
        <fullName evidence="1">Uncharacterized protein</fullName>
    </submittedName>
</protein>
<reference evidence="1 2" key="1">
    <citation type="submission" date="2019-05" db="EMBL/GenBank/DDBJ databases">
        <title>Another draft genome of Portunus trituberculatus and its Hox gene families provides insights of decapod evolution.</title>
        <authorList>
            <person name="Jeong J.-H."/>
            <person name="Song I."/>
            <person name="Kim S."/>
            <person name="Choi T."/>
            <person name="Kim D."/>
            <person name="Ryu S."/>
            <person name="Kim W."/>
        </authorList>
    </citation>
    <scope>NUCLEOTIDE SEQUENCE [LARGE SCALE GENOMIC DNA]</scope>
    <source>
        <tissue evidence="1">Muscle</tissue>
    </source>
</reference>
<evidence type="ECO:0000313" key="2">
    <source>
        <dbReference type="Proteomes" id="UP000324222"/>
    </source>
</evidence>
<gene>
    <name evidence="1" type="ORF">E2C01_070653</name>
</gene>
<comment type="caution">
    <text evidence="1">The sequence shown here is derived from an EMBL/GenBank/DDBJ whole genome shotgun (WGS) entry which is preliminary data.</text>
</comment>
<sequence length="74" mass="8220">MKKPEEGKTGYLVQCVGGLDALPSVVNVQHLGKLHVAQLDHVESLRDGQTLDHVKTKEEPAGYSVWKRETVECH</sequence>
<evidence type="ECO:0000313" key="1">
    <source>
        <dbReference type="EMBL" id="MPC76246.1"/>
    </source>
</evidence>
<dbReference type="AlphaFoldDB" id="A0A5B7I2P4"/>
<name>A0A5B7I2P4_PORTR</name>
<organism evidence="1 2">
    <name type="scientific">Portunus trituberculatus</name>
    <name type="common">Swimming crab</name>
    <name type="synonym">Neptunus trituberculatus</name>
    <dbReference type="NCBI Taxonomy" id="210409"/>
    <lineage>
        <taxon>Eukaryota</taxon>
        <taxon>Metazoa</taxon>
        <taxon>Ecdysozoa</taxon>
        <taxon>Arthropoda</taxon>
        <taxon>Crustacea</taxon>
        <taxon>Multicrustacea</taxon>
        <taxon>Malacostraca</taxon>
        <taxon>Eumalacostraca</taxon>
        <taxon>Eucarida</taxon>
        <taxon>Decapoda</taxon>
        <taxon>Pleocyemata</taxon>
        <taxon>Brachyura</taxon>
        <taxon>Eubrachyura</taxon>
        <taxon>Portunoidea</taxon>
        <taxon>Portunidae</taxon>
        <taxon>Portuninae</taxon>
        <taxon>Portunus</taxon>
    </lineage>
</organism>
<accession>A0A5B7I2P4</accession>
<keyword evidence="2" id="KW-1185">Reference proteome</keyword>
<dbReference type="Proteomes" id="UP000324222">
    <property type="component" value="Unassembled WGS sequence"/>
</dbReference>
<dbReference type="EMBL" id="VSRR010042931">
    <property type="protein sequence ID" value="MPC76246.1"/>
    <property type="molecule type" value="Genomic_DNA"/>
</dbReference>
<proteinExistence type="predicted"/>